<dbReference type="EMBL" id="CAJNNV010026793">
    <property type="protein sequence ID" value="CAE8619013.1"/>
    <property type="molecule type" value="Genomic_DNA"/>
</dbReference>
<protein>
    <submittedName>
        <fullName evidence="1">Uncharacterized protein</fullName>
    </submittedName>
</protein>
<comment type="caution">
    <text evidence="1">The sequence shown here is derived from an EMBL/GenBank/DDBJ whole genome shotgun (WGS) entry which is preliminary data.</text>
</comment>
<reference evidence="1" key="1">
    <citation type="submission" date="2021-02" db="EMBL/GenBank/DDBJ databases">
        <authorList>
            <person name="Dougan E. K."/>
            <person name="Rhodes N."/>
            <person name="Thang M."/>
            <person name="Chan C."/>
        </authorList>
    </citation>
    <scope>NUCLEOTIDE SEQUENCE</scope>
</reference>
<keyword evidence="2" id="KW-1185">Reference proteome</keyword>
<gene>
    <name evidence="1" type="ORF">PGLA1383_LOCUS36608</name>
</gene>
<name>A0A813FZ79_POLGL</name>
<organism evidence="1 2">
    <name type="scientific">Polarella glacialis</name>
    <name type="common">Dinoflagellate</name>
    <dbReference type="NCBI Taxonomy" id="89957"/>
    <lineage>
        <taxon>Eukaryota</taxon>
        <taxon>Sar</taxon>
        <taxon>Alveolata</taxon>
        <taxon>Dinophyceae</taxon>
        <taxon>Suessiales</taxon>
        <taxon>Suessiaceae</taxon>
        <taxon>Polarella</taxon>
    </lineage>
</organism>
<accession>A0A813FZ79</accession>
<feature type="non-terminal residue" evidence="1">
    <location>
        <position position="108"/>
    </location>
</feature>
<sequence length="108" mass="11568">RVLAVASIRFLLQSCADSMAQHAPEESSGGEVERIKRGCRDILSGVLTGDAGASPLAKVVQALDDGMERHQRSGTSQVVRIVQAMVGRGAGSYSADLRRQFLLAFLRL</sequence>
<feature type="non-terminal residue" evidence="1">
    <location>
        <position position="1"/>
    </location>
</feature>
<evidence type="ECO:0000313" key="1">
    <source>
        <dbReference type="EMBL" id="CAE8619013.1"/>
    </source>
</evidence>
<evidence type="ECO:0000313" key="2">
    <source>
        <dbReference type="Proteomes" id="UP000654075"/>
    </source>
</evidence>
<dbReference type="AlphaFoldDB" id="A0A813FZ79"/>
<proteinExistence type="predicted"/>
<dbReference type="Proteomes" id="UP000654075">
    <property type="component" value="Unassembled WGS sequence"/>
</dbReference>